<keyword evidence="18" id="KW-1185">Reference proteome</keyword>
<evidence type="ECO:0000256" key="2">
    <source>
        <dbReference type="ARBA" id="ARBA00001941"/>
    </source>
</evidence>
<dbReference type="GO" id="GO:0009651">
    <property type="term" value="P:response to salt stress"/>
    <property type="evidence" value="ECO:0007669"/>
    <property type="project" value="UniProtKB-ARBA"/>
</dbReference>
<evidence type="ECO:0000259" key="16">
    <source>
        <dbReference type="PROSITE" id="PS50172"/>
    </source>
</evidence>
<dbReference type="InParanoid" id="A0A7N2LJX7"/>
<dbReference type="Proteomes" id="UP000594261">
    <property type="component" value="Chromosome 4"/>
</dbReference>
<evidence type="ECO:0000256" key="6">
    <source>
        <dbReference type="ARBA" id="ARBA00022491"/>
    </source>
</evidence>
<organism evidence="17 18">
    <name type="scientific">Quercus lobata</name>
    <name type="common">Valley oak</name>
    <dbReference type="NCBI Taxonomy" id="97700"/>
    <lineage>
        <taxon>Eukaryota</taxon>
        <taxon>Viridiplantae</taxon>
        <taxon>Streptophyta</taxon>
        <taxon>Embryophyta</taxon>
        <taxon>Tracheophyta</taxon>
        <taxon>Spermatophyta</taxon>
        <taxon>Magnoliopsida</taxon>
        <taxon>eudicotyledons</taxon>
        <taxon>Gunneridae</taxon>
        <taxon>Pentapetalae</taxon>
        <taxon>rosids</taxon>
        <taxon>fabids</taxon>
        <taxon>Fagales</taxon>
        <taxon>Fagaceae</taxon>
        <taxon>Quercus</taxon>
    </lineage>
</organism>
<comment type="cofactor">
    <cofactor evidence="1">
        <name>Mn(2+)</name>
        <dbReference type="ChEBI" id="CHEBI:29035"/>
    </cofactor>
</comment>
<dbReference type="OMA" id="KSCWAVQ"/>
<keyword evidence="11" id="KW-0804">Transcription</keyword>
<evidence type="ECO:0000256" key="1">
    <source>
        <dbReference type="ARBA" id="ARBA00001936"/>
    </source>
</evidence>
<evidence type="ECO:0000256" key="8">
    <source>
        <dbReference type="ARBA" id="ARBA00022801"/>
    </source>
</evidence>
<dbReference type="InterPro" id="IPR039189">
    <property type="entry name" value="Fcp1"/>
</dbReference>
<evidence type="ECO:0000256" key="4">
    <source>
        <dbReference type="ARBA" id="ARBA00004123"/>
    </source>
</evidence>
<dbReference type="EC" id="3.1.3.16" evidence="5"/>
<proteinExistence type="predicted"/>
<comment type="subcellular location">
    <subcellularLocation>
        <location evidence="4">Nucleus</location>
    </subcellularLocation>
</comment>
<keyword evidence="8" id="KW-0378">Hydrolase</keyword>
<evidence type="ECO:0000256" key="11">
    <source>
        <dbReference type="ARBA" id="ARBA00023163"/>
    </source>
</evidence>
<reference evidence="17 18" key="1">
    <citation type="journal article" date="2016" name="G3 (Bethesda)">
        <title>First Draft Assembly and Annotation of the Genome of a California Endemic Oak Quercus lobata Nee (Fagaceae).</title>
        <authorList>
            <person name="Sork V.L."/>
            <person name="Fitz-Gibbon S.T."/>
            <person name="Puiu D."/>
            <person name="Crepeau M."/>
            <person name="Gugger P.F."/>
            <person name="Sherman R."/>
            <person name="Stevens K."/>
            <person name="Langley C.H."/>
            <person name="Pellegrini M."/>
            <person name="Salzberg S.L."/>
        </authorList>
    </citation>
    <scope>NUCLEOTIDE SEQUENCE [LARGE SCALE GENOMIC DNA]</scope>
    <source>
        <strain evidence="17 18">cv. SW786</strain>
    </source>
</reference>
<comment type="cofactor">
    <cofactor evidence="2">
        <name>Co(2+)</name>
        <dbReference type="ChEBI" id="CHEBI:48828"/>
    </cofactor>
</comment>
<evidence type="ECO:0000256" key="12">
    <source>
        <dbReference type="ARBA" id="ARBA00023242"/>
    </source>
</evidence>
<dbReference type="Gramene" id="QL04p076166:mrna">
    <property type="protein sequence ID" value="QL04p076166:mrna:CDS:1"/>
    <property type="gene ID" value="QL04p076166"/>
</dbReference>
<dbReference type="InterPro" id="IPR001357">
    <property type="entry name" value="BRCT_dom"/>
</dbReference>
<keyword evidence="10" id="KW-0805">Transcription regulation</keyword>
<accession>A0A7N2LJX7</accession>
<evidence type="ECO:0000256" key="5">
    <source>
        <dbReference type="ARBA" id="ARBA00013081"/>
    </source>
</evidence>
<evidence type="ECO:0000256" key="3">
    <source>
        <dbReference type="ARBA" id="ARBA00001946"/>
    </source>
</evidence>
<dbReference type="Gene3D" id="3.40.50.10190">
    <property type="entry name" value="BRCT domain"/>
    <property type="match status" value="1"/>
</dbReference>
<dbReference type="PANTHER" id="PTHR23081:SF36">
    <property type="entry name" value="RNA POLYMERASE II SUBUNIT A C-TERMINAL DOMAIN PHOSPHATASE"/>
    <property type="match status" value="1"/>
</dbReference>
<dbReference type="SMART" id="SM00292">
    <property type="entry name" value="BRCT"/>
    <property type="match status" value="1"/>
</dbReference>
<feature type="domain" description="BRCT" evidence="16">
    <location>
        <begin position="5"/>
        <end position="97"/>
    </location>
</feature>
<evidence type="ECO:0000256" key="10">
    <source>
        <dbReference type="ARBA" id="ARBA00023015"/>
    </source>
</evidence>
<evidence type="ECO:0000256" key="15">
    <source>
        <dbReference type="ARBA" id="ARBA00063107"/>
    </source>
</evidence>
<sequence length="101" mass="11669">MLKTVKKEVLKGCKIVFSRAFPTIDRAENQHLWKMAEQLGATCVTKLDSFVTHVVSTDVGTKKAQWAVKHKKFLVLPRWILAADYRWQKQPEQNFAVNKVN</sequence>
<evidence type="ECO:0000313" key="17">
    <source>
        <dbReference type="EnsemblPlants" id="QL04p076166:mrna:CDS:1"/>
    </source>
</evidence>
<dbReference type="InterPro" id="IPR036420">
    <property type="entry name" value="BRCT_dom_sf"/>
</dbReference>
<evidence type="ECO:0000256" key="7">
    <source>
        <dbReference type="ARBA" id="ARBA00022723"/>
    </source>
</evidence>
<keyword evidence="7" id="KW-0479">Metal-binding</keyword>
<comment type="catalytic activity">
    <reaction evidence="13">
        <text>O-phospho-L-seryl-[protein] + H2O = L-seryl-[protein] + phosphate</text>
        <dbReference type="Rhea" id="RHEA:20629"/>
        <dbReference type="Rhea" id="RHEA-COMP:9863"/>
        <dbReference type="Rhea" id="RHEA-COMP:11604"/>
        <dbReference type="ChEBI" id="CHEBI:15377"/>
        <dbReference type="ChEBI" id="CHEBI:29999"/>
        <dbReference type="ChEBI" id="CHEBI:43474"/>
        <dbReference type="ChEBI" id="CHEBI:83421"/>
        <dbReference type="EC" id="3.1.3.16"/>
    </reaction>
</comment>
<dbReference type="AlphaFoldDB" id="A0A7N2LJX7"/>
<dbReference type="GO" id="GO:0046872">
    <property type="term" value="F:metal ion binding"/>
    <property type="evidence" value="ECO:0007669"/>
    <property type="project" value="UniProtKB-KW"/>
</dbReference>
<dbReference type="SUPFAM" id="SSF52113">
    <property type="entry name" value="BRCT domain"/>
    <property type="match status" value="1"/>
</dbReference>
<dbReference type="EMBL" id="LRBV02000004">
    <property type="status" value="NOT_ANNOTATED_CDS"/>
    <property type="molecule type" value="Genomic_DNA"/>
</dbReference>
<dbReference type="EnsemblPlants" id="QL04p076166:mrna">
    <property type="protein sequence ID" value="QL04p076166:mrna:CDS:1"/>
    <property type="gene ID" value="QL04p076166"/>
</dbReference>
<evidence type="ECO:0000313" key="18">
    <source>
        <dbReference type="Proteomes" id="UP000594261"/>
    </source>
</evidence>
<keyword evidence="6" id="KW-0678">Repressor</keyword>
<dbReference type="FunFam" id="3.40.50.10190:FF:000014">
    <property type="entry name" value="RNA polymerase II C-terminal domain phosphatase-like 3"/>
    <property type="match status" value="1"/>
</dbReference>
<dbReference type="GO" id="GO:0008420">
    <property type="term" value="F:RNA polymerase II CTD heptapeptide repeat phosphatase activity"/>
    <property type="evidence" value="ECO:0007669"/>
    <property type="project" value="InterPro"/>
</dbReference>
<evidence type="ECO:0000256" key="14">
    <source>
        <dbReference type="ARBA" id="ARBA00048336"/>
    </source>
</evidence>
<dbReference type="GO" id="GO:0003723">
    <property type="term" value="F:RNA binding"/>
    <property type="evidence" value="ECO:0007669"/>
    <property type="project" value="UniProtKB-KW"/>
</dbReference>
<dbReference type="PROSITE" id="PS50172">
    <property type="entry name" value="BRCT"/>
    <property type="match status" value="1"/>
</dbReference>
<comment type="catalytic activity">
    <reaction evidence="14">
        <text>O-phospho-L-threonyl-[protein] + H2O = L-threonyl-[protein] + phosphate</text>
        <dbReference type="Rhea" id="RHEA:47004"/>
        <dbReference type="Rhea" id="RHEA-COMP:11060"/>
        <dbReference type="Rhea" id="RHEA-COMP:11605"/>
        <dbReference type="ChEBI" id="CHEBI:15377"/>
        <dbReference type="ChEBI" id="CHEBI:30013"/>
        <dbReference type="ChEBI" id="CHEBI:43474"/>
        <dbReference type="ChEBI" id="CHEBI:61977"/>
        <dbReference type="EC" id="3.1.3.16"/>
    </reaction>
</comment>
<dbReference type="PANTHER" id="PTHR23081">
    <property type="entry name" value="RNA POLYMERASE II CTD PHOSPHATASE"/>
    <property type="match status" value="1"/>
</dbReference>
<keyword evidence="9" id="KW-0694">RNA-binding</keyword>
<keyword evidence="12" id="KW-0539">Nucleus</keyword>
<dbReference type="Pfam" id="PF00533">
    <property type="entry name" value="BRCT"/>
    <property type="match status" value="1"/>
</dbReference>
<dbReference type="GO" id="GO:0005634">
    <property type="term" value="C:nucleus"/>
    <property type="evidence" value="ECO:0007669"/>
    <property type="project" value="UniProtKB-SubCell"/>
</dbReference>
<name>A0A7N2LJX7_QUELO</name>
<evidence type="ECO:0000256" key="13">
    <source>
        <dbReference type="ARBA" id="ARBA00047761"/>
    </source>
</evidence>
<protein>
    <recommendedName>
        <fullName evidence="5">protein-serine/threonine phosphatase</fullName>
        <ecNumber evidence="5">3.1.3.16</ecNumber>
    </recommendedName>
</protein>
<reference evidence="17" key="2">
    <citation type="submission" date="2021-01" db="UniProtKB">
        <authorList>
            <consortium name="EnsemblPlants"/>
        </authorList>
    </citation>
    <scope>IDENTIFICATION</scope>
</reference>
<dbReference type="CDD" id="cd17729">
    <property type="entry name" value="BRCT_CTDP1"/>
    <property type="match status" value="1"/>
</dbReference>
<evidence type="ECO:0000256" key="9">
    <source>
        <dbReference type="ARBA" id="ARBA00022884"/>
    </source>
</evidence>
<comment type="cofactor">
    <cofactor evidence="3">
        <name>Mg(2+)</name>
        <dbReference type="ChEBI" id="CHEBI:18420"/>
    </cofactor>
</comment>
<comment type="subunit">
    <text evidence="15">Interacts with RAP74.</text>
</comment>